<organism evidence="4 5">
    <name type="scientific">Pacificispira spongiicola</name>
    <dbReference type="NCBI Taxonomy" id="2729598"/>
    <lineage>
        <taxon>Bacteria</taxon>
        <taxon>Pseudomonadati</taxon>
        <taxon>Pseudomonadota</taxon>
        <taxon>Alphaproteobacteria</taxon>
        <taxon>Rhodospirillales</taxon>
        <taxon>Rhodospirillaceae</taxon>
        <taxon>Pacificispira</taxon>
    </lineage>
</organism>
<dbReference type="Proteomes" id="UP000539372">
    <property type="component" value="Unassembled WGS sequence"/>
</dbReference>
<dbReference type="SUPFAM" id="SSF56003">
    <property type="entry name" value="Molybdenum cofactor-binding domain"/>
    <property type="match status" value="1"/>
</dbReference>
<comment type="caution">
    <text evidence="4">The sequence shown here is derived from an EMBL/GenBank/DDBJ whole genome shotgun (WGS) entry which is preliminary data.</text>
</comment>
<evidence type="ECO:0000313" key="4">
    <source>
        <dbReference type="EMBL" id="NMM45936.1"/>
    </source>
</evidence>
<dbReference type="PANTHER" id="PTHR11908">
    <property type="entry name" value="XANTHINE DEHYDROGENASE"/>
    <property type="match status" value="1"/>
</dbReference>
<reference evidence="4 5" key="1">
    <citation type="submission" date="2020-04" db="EMBL/GenBank/DDBJ databases">
        <title>Rhodospirillaceae bacterium KN72 isolated from deep sea.</title>
        <authorList>
            <person name="Zhang D.-C."/>
        </authorList>
    </citation>
    <scope>NUCLEOTIDE SEQUENCE [LARGE SCALE GENOMIC DNA]</scope>
    <source>
        <strain evidence="4 5">KN72</strain>
    </source>
</reference>
<gene>
    <name evidence="4" type="ORF">HH303_15670</name>
</gene>
<feature type="domain" description="Aldehyde oxidase/xanthine dehydrogenase a/b hammerhead" evidence="3">
    <location>
        <begin position="11"/>
        <end position="131"/>
    </location>
</feature>
<dbReference type="Gene3D" id="3.90.1170.50">
    <property type="entry name" value="Aldehyde oxidase/xanthine dehydrogenase, a/b hammerhead"/>
    <property type="match status" value="1"/>
</dbReference>
<dbReference type="InterPro" id="IPR037165">
    <property type="entry name" value="AldOxase/xan_DH_Mopterin-bd_sf"/>
</dbReference>
<dbReference type="SMART" id="SM01008">
    <property type="entry name" value="Ald_Xan_dh_C"/>
    <property type="match status" value="1"/>
</dbReference>
<dbReference type="Pfam" id="PF20256">
    <property type="entry name" value="MoCoBD_2"/>
    <property type="match status" value="1"/>
</dbReference>
<dbReference type="InterPro" id="IPR036856">
    <property type="entry name" value="Ald_Oxase/Xan_DH_a/b_sf"/>
</dbReference>
<keyword evidence="2" id="KW-0560">Oxidoreductase</keyword>
<protein>
    <submittedName>
        <fullName evidence="4">Xanthine dehydrogenase family protein molybdopterin-binding subunit</fullName>
    </submittedName>
</protein>
<keyword evidence="1" id="KW-0500">Molybdenum</keyword>
<keyword evidence="5" id="KW-1185">Reference proteome</keyword>
<dbReference type="AlphaFoldDB" id="A0A7Y0HFJ0"/>
<dbReference type="PANTHER" id="PTHR11908:SF132">
    <property type="entry name" value="ALDEHYDE OXIDASE 1-RELATED"/>
    <property type="match status" value="1"/>
</dbReference>
<dbReference type="InterPro" id="IPR016208">
    <property type="entry name" value="Ald_Oxase/xanthine_DH-like"/>
</dbReference>
<evidence type="ECO:0000256" key="2">
    <source>
        <dbReference type="ARBA" id="ARBA00023002"/>
    </source>
</evidence>
<sequence>MPRVEDARLLTGKGRYVEDLRAPGMAHSVVLRAPVAYGRITELDIADALEMPGVLAIFTGRDLDRLGCHPMICPAAHDGSDGTPFKSPTRDLLARDVVRFAGDPVAFIVAETEAQALDAMEAIVADYEELPVCTDPEQSDDLAVLWEEGDATAVDAAFAAAARTVSIEQHTDRVSVSPLETRSALGFHQDGRYELHTQSQGVHFLRKMVAGTLGIAPESLRTVTADVGGSFGIKITNYPEHSLVLLAAREVGRPVRWVSSRSEAFLTDAYGRGQASRAEIALDADGKILALRAETVGDMGAYASALGVSVLTKGFTKTLGHVYDIPVLHARVKAVYTNAAPTDAYRGAGKPEAQYLVERLIDKASRETGLGPVEFRRRNVVPPQKMPYSAANGFIYDSAHFEAAMDDGLKAADWDGFAARRAQSEARGLKRGIGIGLYLHLTGGSAEEKSEVRLEENGDILILTGVQASGQGHETAFAQLVADKLEIDMDRIRVVEGDTAQIATGGGTGGSSSLPIAGVTIMKASDVLLDRLKERAAEHLETAVVDLEYGEGAFRVVGTDRRVSLTELAALTPAEERDALCGLAESDHEVQTVPHGAYIAEVEVDPDTGFVSLERMTGADDLGRRLNPLIAEGQIHGGMAQAIGQALFERTVYDPETGQLLSGSFMDYQLPRAADLPAFDLLATDRPTDINILGMKGAGEIASIGVPAAVVNAVSDALGLTDIDQPLTPERVWAYIRG</sequence>
<dbReference type="InterPro" id="IPR046867">
    <property type="entry name" value="AldOxase/xan_DH_MoCoBD2"/>
</dbReference>
<dbReference type="Pfam" id="PF02738">
    <property type="entry name" value="MoCoBD_1"/>
    <property type="match status" value="1"/>
</dbReference>
<accession>A0A7Y0HFJ0</accession>
<dbReference type="SUPFAM" id="SSF54665">
    <property type="entry name" value="CO dehydrogenase molybdoprotein N-domain-like"/>
    <property type="match status" value="1"/>
</dbReference>
<dbReference type="GO" id="GO:0005506">
    <property type="term" value="F:iron ion binding"/>
    <property type="evidence" value="ECO:0007669"/>
    <property type="project" value="InterPro"/>
</dbReference>
<dbReference type="EMBL" id="JABBNT010000004">
    <property type="protein sequence ID" value="NMM45936.1"/>
    <property type="molecule type" value="Genomic_DNA"/>
</dbReference>
<evidence type="ECO:0000259" key="3">
    <source>
        <dbReference type="SMART" id="SM01008"/>
    </source>
</evidence>
<dbReference type="Pfam" id="PF01315">
    <property type="entry name" value="Ald_Xan_dh_C"/>
    <property type="match status" value="1"/>
</dbReference>
<evidence type="ECO:0000256" key="1">
    <source>
        <dbReference type="ARBA" id="ARBA00022505"/>
    </source>
</evidence>
<dbReference type="InterPro" id="IPR008274">
    <property type="entry name" value="AldOxase/xan_DH_MoCoBD1"/>
</dbReference>
<dbReference type="GO" id="GO:0016491">
    <property type="term" value="F:oxidoreductase activity"/>
    <property type="evidence" value="ECO:0007669"/>
    <property type="project" value="UniProtKB-KW"/>
</dbReference>
<proteinExistence type="predicted"/>
<evidence type="ECO:0000313" key="5">
    <source>
        <dbReference type="Proteomes" id="UP000539372"/>
    </source>
</evidence>
<name>A0A7Y0HFJ0_9PROT</name>
<dbReference type="InterPro" id="IPR000674">
    <property type="entry name" value="Ald_Oxase/Xan_DH_a/b"/>
</dbReference>
<dbReference type="Gene3D" id="3.30.365.10">
    <property type="entry name" value="Aldehyde oxidase/xanthine dehydrogenase, molybdopterin binding domain"/>
    <property type="match status" value="4"/>
</dbReference>